<evidence type="ECO:0000256" key="1">
    <source>
        <dbReference type="SAM" id="Phobius"/>
    </source>
</evidence>
<dbReference type="Gene3D" id="3.40.30.10">
    <property type="entry name" value="Glutaredoxin"/>
    <property type="match status" value="1"/>
</dbReference>
<dbReference type="Proteomes" id="UP000176951">
    <property type="component" value="Unassembled WGS sequence"/>
</dbReference>
<dbReference type="EMBL" id="MHSW01000022">
    <property type="protein sequence ID" value="OHA51486.1"/>
    <property type="molecule type" value="Genomic_DNA"/>
</dbReference>
<gene>
    <name evidence="2" type="ORF">A3A97_03025</name>
</gene>
<protein>
    <recommendedName>
        <fullName evidence="4">Thioredoxin domain-containing protein</fullName>
    </recommendedName>
</protein>
<accession>A0A1G2PT10</accession>
<organism evidence="2 3">
    <name type="scientific">Candidatus Terrybacteria bacterium RIFCSPLOWO2_01_FULL_40_23</name>
    <dbReference type="NCBI Taxonomy" id="1802366"/>
    <lineage>
        <taxon>Bacteria</taxon>
        <taxon>Candidatus Terryibacteriota</taxon>
    </lineage>
</organism>
<dbReference type="InterPro" id="IPR036249">
    <property type="entry name" value="Thioredoxin-like_sf"/>
</dbReference>
<dbReference type="PANTHER" id="PTHR34573">
    <property type="entry name" value="VKC DOMAIN-CONTAINING PROTEIN"/>
    <property type="match status" value="1"/>
</dbReference>
<keyword evidence="1" id="KW-1133">Transmembrane helix</keyword>
<comment type="caution">
    <text evidence="2">The sequence shown here is derived from an EMBL/GenBank/DDBJ whole genome shotgun (WGS) entry which is preliminary data.</text>
</comment>
<feature type="transmembrane region" description="Helical" evidence="1">
    <location>
        <begin position="14"/>
        <end position="34"/>
    </location>
</feature>
<sequence length="142" mass="15991">MKLFSKNNNFVKDAVPIILVVAIIVGFILTIVWLNKKSASSPESAEKIQLAQCLKEKGVKMYGAFWCSHCQAQKTMFGTAAWKELDYVECSPNNDRRAFAQECKDVNISGYPTWVFPDSSRLQGEQELKLLSEKAGCNYSEK</sequence>
<evidence type="ECO:0000313" key="2">
    <source>
        <dbReference type="EMBL" id="OHA51486.1"/>
    </source>
</evidence>
<evidence type="ECO:0000313" key="3">
    <source>
        <dbReference type="Proteomes" id="UP000176951"/>
    </source>
</evidence>
<dbReference type="AlphaFoldDB" id="A0A1G2PT10"/>
<reference evidence="2 3" key="1">
    <citation type="journal article" date="2016" name="Nat. Commun.">
        <title>Thousands of microbial genomes shed light on interconnected biogeochemical processes in an aquifer system.</title>
        <authorList>
            <person name="Anantharaman K."/>
            <person name="Brown C.T."/>
            <person name="Hug L.A."/>
            <person name="Sharon I."/>
            <person name="Castelle C.J."/>
            <person name="Probst A.J."/>
            <person name="Thomas B.C."/>
            <person name="Singh A."/>
            <person name="Wilkins M.J."/>
            <person name="Karaoz U."/>
            <person name="Brodie E.L."/>
            <person name="Williams K.H."/>
            <person name="Hubbard S.S."/>
            <person name="Banfield J.F."/>
        </authorList>
    </citation>
    <scope>NUCLEOTIDE SEQUENCE [LARGE SCALE GENOMIC DNA]</scope>
</reference>
<name>A0A1G2PT10_9BACT</name>
<dbReference type="PANTHER" id="PTHR34573:SF1">
    <property type="entry name" value="VITAMIN K EPOXIDE REDUCTASE DOMAIN-CONTAINING PROTEIN"/>
    <property type="match status" value="1"/>
</dbReference>
<dbReference type="SUPFAM" id="SSF52833">
    <property type="entry name" value="Thioredoxin-like"/>
    <property type="match status" value="1"/>
</dbReference>
<keyword evidence="1" id="KW-0472">Membrane</keyword>
<evidence type="ECO:0008006" key="4">
    <source>
        <dbReference type="Google" id="ProtNLM"/>
    </source>
</evidence>
<keyword evidence="1" id="KW-0812">Transmembrane</keyword>
<proteinExistence type="predicted"/>